<sequence length="1344" mass="155022">VIQLDATRFTAIVGANGSGKSNIIDALLFVFGWRAKQLRQPKITDLIHYSDQRPDFARVQIDFVNNDSFFSVGRVIKQSGQSHYEVNQKRDTLEAVQQILMENGMDVCHNRFLILQGEVESISMMKPAGDDILGQMTQQQILNLQQLRDLCNKLNVEFDPQNYQAIYNTLGQMDLKEYRPQFEKLIKIDDMQQSEQGLLEFIEQIVGTHEQMPNIAYQSALVEFINQVKLEIRQQLQAAVQYRDQLNEIKDESVGKLRKQGNEIIEQMNGAMYDASSNRISIQLKKQENLVLEQNFEAMNSGQIQQLDHQLKLSENEIDNLKGQQCQNALELEGEEAKIKTVNTEVKLLNDRIQQQQKDAADAGNKLQKIQKNIQIIEQEYNEIPAKQKQNEEQMGFTQQKLQQKEELLQKQQQETEQNNAQIQQIKEQISGYERKLQPISQIRTQHQSRLEISRKQAGGRLTQLVEQSVTVAAGIMKLNQLMNYKNPRLQKLLAQQEDLKNKINQSSLTKQKQQLEQLSQQLNQVNQELQMVDLKITEINSQKQDNHKQSKLLQALMNQVKIGQLNGVYGRLGNLGKIDNQLNTAAIAAFGGQLDYIVCDNMDVIQQCLEFIRENQLGYASFIDLSQVTTRRQQSSQQLDLQFIQSQNAAQFLQLVQTEAQFIPAFWHVMGETVVCDDSDVAIVINKNQGYKQKIRVVTKDGEVYEKGGSLTGGSIKSLLAKFQGFTNIQTSQTDIHDLEKQRQGFVIRQETLQTQVDNVEKDIKNIELLKSSLESLMEDINAQQYEISQIQIKLQTEVQNIKSVNENNTVQFCQGYVNKTLMDELDQLEKHIFGAQMINIQQCRQCIPGILEIVEYYSKQKLVNEDTIRQYALSLDPLDILEGDSDISNLVQFSNPLTEILQLQASESIKREVDNLILQERGIEENIQALQAKMNHFGNVKQYQQLRKEIQNLNQQLQELEKSQKNLQVQEARFQPQRDRLIAQYEETSLQIQQVENNLQNSQAELDLKLGVQQQQKQIIKQLNQIQLQLQAQLEQLITQHKQFETQLNQLNSQITKIKQSIQQNQDSINKSIDTINSSEEHINTCMQLLIQIQQELGKADEIIEFQPPLFSNHENVEELDAFDQNIYAKYQSAKKMKSFIGFNLNSMFINEFRILTDYQQRVQQLMHQQQIFSQVQKDYDDQLLQLNNLKEIRSQTFLSSFNEINSRLREIYRVFSMGGDATLELADAFDPFQGLNYSVMPPKKAWRAIQNLSGGEKTLSSLSLIFALHQYKKNFIYVVDEIDAALDFRNVSLVANYLKEQAKDCQFVIISLRNNTFEVADSLIGIYKVENKSRHVTLDLE</sequence>
<evidence type="ECO:0000259" key="9">
    <source>
        <dbReference type="SMART" id="SM00968"/>
    </source>
</evidence>
<dbReference type="GO" id="GO:0016887">
    <property type="term" value="F:ATP hydrolysis activity"/>
    <property type="evidence" value="ECO:0007669"/>
    <property type="project" value="InterPro"/>
</dbReference>
<feature type="non-terminal residue" evidence="10">
    <location>
        <position position="1"/>
    </location>
</feature>
<dbReference type="GO" id="GO:0007076">
    <property type="term" value="P:mitotic chromosome condensation"/>
    <property type="evidence" value="ECO:0007669"/>
    <property type="project" value="TreeGrafter"/>
</dbReference>
<evidence type="ECO:0000256" key="5">
    <source>
        <dbReference type="ARBA" id="ARBA00023054"/>
    </source>
</evidence>
<feature type="coiled-coil region" evidence="8">
    <location>
        <begin position="304"/>
        <end position="436"/>
    </location>
</feature>
<dbReference type="EMBL" id="GDID01005325">
    <property type="protein sequence ID" value="JAP91281.1"/>
    <property type="molecule type" value="Transcribed_RNA"/>
</dbReference>
<dbReference type="PIRSF" id="PIRSF005719">
    <property type="entry name" value="SMC"/>
    <property type="match status" value="1"/>
</dbReference>
<dbReference type="Gene3D" id="1.20.1060.20">
    <property type="match status" value="1"/>
</dbReference>
<dbReference type="GO" id="GO:0005524">
    <property type="term" value="F:ATP binding"/>
    <property type="evidence" value="ECO:0007669"/>
    <property type="project" value="UniProtKB-KW"/>
</dbReference>
<evidence type="ECO:0000256" key="3">
    <source>
        <dbReference type="ARBA" id="ARBA00022741"/>
    </source>
</evidence>
<feature type="domain" description="SMC hinge" evidence="9">
    <location>
        <begin position="567"/>
        <end position="687"/>
    </location>
</feature>
<dbReference type="Pfam" id="PF02463">
    <property type="entry name" value="SMC_N"/>
    <property type="match status" value="2"/>
</dbReference>
<reference evidence="10" key="1">
    <citation type="submission" date="2015-07" db="EMBL/GenBank/DDBJ databases">
        <title>Adaptation to a free-living lifestyle via gene acquisitions in the diplomonad Trepomonas sp. PC1.</title>
        <authorList>
            <person name="Xu F."/>
            <person name="Jerlstrom-Hultqvist J."/>
            <person name="Kolisko M."/>
            <person name="Simpson A.G.B."/>
            <person name="Roger A.J."/>
            <person name="Svard S.G."/>
            <person name="Andersson J.O."/>
        </authorList>
    </citation>
    <scope>NUCLEOTIDE SEQUENCE</scope>
    <source>
        <strain evidence="10">PC1</strain>
    </source>
</reference>
<evidence type="ECO:0000256" key="4">
    <source>
        <dbReference type="ARBA" id="ARBA00022840"/>
    </source>
</evidence>
<gene>
    <name evidence="10" type="ORF">TPC1_17150</name>
</gene>
<dbReference type="InterPro" id="IPR003395">
    <property type="entry name" value="RecF/RecN/SMC_N"/>
</dbReference>
<comment type="similarity">
    <text evidence="2">Belongs to the SMC family. SMC4 subfamily.</text>
</comment>
<dbReference type="GO" id="GO:0005634">
    <property type="term" value="C:nucleus"/>
    <property type="evidence" value="ECO:0007669"/>
    <property type="project" value="UniProtKB-SubCell"/>
</dbReference>
<dbReference type="SUPFAM" id="SSF52540">
    <property type="entry name" value="P-loop containing nucleoside triphosphate hydrolases"/>
    <property type="match status" value="2"/>
</dbReference>
<dbReference type="SMART" id="SM00968">
    <property type="entry name" value="SMC_hinge"/>
    <property type="match status" value="1"/>
</dbReference>
<evidence type="ECO:0000256" key="8">
    <source>
        <dbReference type="SAM" id="Coils"/>
    </source>
</evidence>
<dbReference type="PANTHER" id="PTHR18937">
    <property type="entry name" value="STRUCTURAL MAINTENANCE OF CHROMOSOMES SMC FAMILY MEMBER"/>
    <property type="match status" value="1"/>
</dbReference>
<evidence type="ECO:0000256" key="1">
    <source>
        <dbReference type="ARBA" id="ARBA00004123"/>
    </source>
</evidence>
<dbReference type="InterPro" id="IPR024704">
    <property type="entry name" value="SMC"/>
</dbReference>
<dbReference type="Gene3D" id="3.30.70.1620">
    <property type="match status" value="1"/>
</dbReference>
<dbReference type="GO" id="GO:0000796">
    <property type="term" value="C:condensin complex"/>
    <property type="evidence" value="ECO:0007669"/>
    <property type="project" value="TreeGrafter"/>
</dbReference>
<dbReference type="InterPro" id="IPR036277">
    <property type="entry name" value="SMC_hinge_sf"/>
</dbReference>
<comment type="subcellular location">
    <subcellularLocation>
        <location evidence="1">Nucleus</location>
    </subcellularLocation>
</comment>
<dbReference type="Gene3D" id="3.40.50.300">
    <property type="entry name" value="P-loop containing nucleotide triphosphate hydrolases"/>
    <property type="match status" value="2"/>
</dbReference>
<feature type="coiled-coil region" evidence="8">
    <location>
        <begin position="225"/>
        <end position="252"/>
    </location>
</feature>
<keyword evidence="4" id="KW-0067">ATP-binding</keyword>
<feature type="coiled-coil region" evidence="8">
    <location>
        <begin position="751"/>
        <end position="795"/>
    </location>
</feature>
<evidence type="ECO:0000313" key="10">
    <source>
        <dbReference type="EMBL" id="JAP91281.1"/>
    </source>
</evidence>
<name>A0A146K6T6_9EUKA</name>
<protein>
    <submittedName>
        <fullName evidence="10">RefF/RecN/SMC N terminal domain-containing protein</fullName>
    </submittedName>
</protein>
<dbReference type="PANTHER" id="PTHR18937:SF172">
    <property type="entry name" value="STRUCTURAL MAINTENANCE OF CHROMOSOMES PROTEIN"/>
    <property type="match status" value="1"/>
</dbReference>
<evidence type="ECO:0000256" key="6">
    <source>
        <dbReference type="ARBA" id="ARBA00023067"/>
    </source>
</evidence>
<keyword evidence="6" id="KW-0226">DNA condensation</keyword>
<dbReference type="Gene3D" id="1.10.287.1490">
    <property type="match status" value="1"/>
</dbReference>
<feature type="coiled-coil region" evidence="8">
    <location>
        <begin position="915"/>
        <end position="1070"/>
    </location>
</feature>
<dbReference type="SUPFAM" id="SSF75553">
    <property type="entry name" value="Smc hinge domain"/>
    <property type="match status" value="1"/>
</dbReference>
<accession>A0A146K6T6</accession>
<dbReference type="Pfam" id="PF06470">
    <property type="entry name" value="SMC_hinge"/>
    <property type="match status" value="1"/>
</dbReference>
<evidence type="ECO:0000256" key="2">
    <source>
        <dbReference type="ARBA" id="ARBA00006005"/>
    </source>
</evidence>
<evidence type="ECO:0000256" key="7">
    <source>
        <dbReference type="ARBA" id="ARBA00023242"/>
    </source>
</evidence>
<keyword evidence="5 8" id="KW-0175">Coiled coil</keyword>
<keyword evidence="3" id="KW-0547">Nucleotide-binding</keyword>
<keyword evidence="7" id="KW-0539">Nucleus</keyword>
<feature type="coiled-coil region" evidence="8">
    <location>
        <begin position="490"/>
        <end position="543"/>
    </location>
</feature>
<dbReference type="InterPro" id="IPR010935">
    <property type="entry name" value="SMC_hinge"/>
</dbReference>
<organism evidence="10">
    <name type="scientific">Trepomonas sp. PC1</name>
    <dbReference type="NCBI Taxonomy" id="1076344"/>
    <lineage>
        <taxon>Eukaryota</taxon>
        <taxon>Metamonada</taxon>
        <taxon>Diplomonadida</taxon>
        <taxon>Hexamitidae</taxon>
        <taxon>Hexamitinae</taxon>
        <taxon>Trepomonas</taxon>
    </lineage>
</organism>
<proteinExistence type="inferred from homology"/>
<dbReference type="InterPro" id="IPR027417">
    <property type="entry name" value="P-loop_NTPase"/>
</dbReference>